<dbReference type="InterPro" id="IPR010994">
    <property type="entry name" value="RuvA_2-like"/>
</dbReference>
<dbReference type="InterPro" id="IPR038476">
    <property type="entry name" value="UvrC_RNase_H_dom_sf"/>
</dbReference>
<keyword evidence="1 6" id="KW-0963">Cytoplasm</keyword>
<dbReference type="AlphaFoldDB" id="A0A9D0ZQY8"/>
<evidence type="ECO:0000313" key="9">
    <source>
        <dbReference type="EMBL" id="HIQ90846.1"/>
    </source>
</evidence>
<evidence type="ECO:0000259" key="8">
    <source>
        <dbReference type="PROSITE" id="PS50165"/>
    </source>
</evidence>
<dbReference type="PANTHER" id="PTHR30562">
    <property type="entry name" value="UVRC/OXIDOREDUCTASE"/>
    <property type="match status" value="1"/>
</dbReference>
<keyword evidence="3 6" id="KW-0228">DNA excision</keyword>
<feature type="domain" description="UvrC family homology region profile" evidence="8">
    <location>
        <begin position="248"/>
        <end position="463"/>
    </location>
</feature>
<dbReference type="Gene3D" id="1.10.150.20">
    <property type="entry name" value="5' to 3' exonuclease, C-terminal subdomain"/>
    <property type="match status" value="1"/>
</dbReference>
<dbReference type="GO" id="GO:0009381">
    <property type="term" value="F:excinuclease ABC activity"/>
    <property type="evidence" value="ECO:0007669"/>
    <property type="project" value="UniProtKB-UniRule"/>
</dbReference>
<dbReference type="InterPro" id="IPR050066">
    <property type="entry name" value="UvrABC_protein_C"/>
</dbReference>
<reference evidence="9" key="2">
    <citation type="journal article" date="2021" name="PeerJ">
        <title>Extensive microbial diversity within the chicken gut microbiome revealed by metagenomics and culture.</title>
        <authorList>
            <person name="Gilroy R."/>
            <person name="Ravi A."/>
            <person name="Getino M."/>
            <person name="Pursley I."/>
            <person name="Horton D.L."/>
            <person name="Alikhan N.F."/>
            <person name="Baker D."/>
            <person name="Gharbi K."/>
            <person name="Hall N."/>
            <person name="Watson M."/>
            <person name="Adriaenssens E.M."/>
            <person name="Foster-Nyarko E."/>
            <person name="Jarju S."/>
            <person name="Secka A."/>
            <person name="Antonio M."/>
            <person name="Oren A."/>
            <person name="Chaudhuri R.R."/>
            <person name="La Ragione R."/>
            <person name="Hildebrand F."/>
            <person name="Pallen M.J."/>
        </authorList>
    </citation>
    <scope>NUCLEOTIDE SEQUENCE</scope>
    <source>
        <strain evidence="9">CHK147-3167</strain>
    </source>
</reference>
<comment type="function">
    <text evidence="6">The UvrABC repair system catalyzes the recognition and processing of DNA lesions. UvrC both incises the 5' and 3' sides of the lesion. The N-terminal half is responsible for the 3' incision and the C-terminal half is responsible for the 5' incision.</text>
</comment>
<dbReference type="FunFam" id="3.40.1440.10:FF:000001">
    <property type="entry name" value="UvrABC system protein C"/>
    <property type="match status" value="1"/>
</dbReference>
<comment type="similarity">
    <text evidence="6">Belongs to the UvrC family.</text>
</comment>
<keyword evidence="4 6" id="KW-0267">Excision nuclease</keyword>
<evidence type="ECO:0000256" key="6">
    <source>
        <dbReference type="HAMAP-Rule" id="MF_00203"/>
    </source>
</evidence>
<feature type="domain" description="GIY-YIG" evidence="7">
    <location>
        <begin position="11"/>
        <end position="88"/>
    </location>
</feature>
<dbReference type="InterPro" id="IPR047296">
    <property type="entry name" value="GIY-YIG_UvrC_Cho"/>
</dbReference>
<dbReference type="GO" id="GO:0009432">
    <property type="term" value="P:SOS response"/>
    <property type="evidence" value="ECO:0007669"/>
    <property type="project" value="UniProtKB-UniRule"/>
</dbReference>
<evidence type="ECO:0000256" key="4">
    <source>
        <dbReference type="ARBA" id="ARBA00022881"/>
    </source>
</evidence>
<evidence type="ECO:0000256" key="3">
    <source>
        <dbReference type="ARBA" id="ARBA00022769"/>
    </source>
</evidence>
<dbReference type="GO" id="GO:0005737">
    <property type="term" value="C:cytoplasm"/>
    <property type="evidence" value="ECO:0007669"/>
    <property type="project" value="UniProtKB-SubCell"/>
</dbReference>
<dbReference type="SMART" id="SM00465">
    <property type="entry name" value="GIYc"/>
    <property type="match status" value="1"/>
</dbReference>
<gene>
    <name evidence="6 9" type="primary">uvrC</name>
    <name evidence="9" type="ORF">IAB27_04400</name>
</gene>
<dbReference type="HAMAP" id="MF_00203">
    <property type="entry name" value="UvrC"/>
    <property type="match status" value="1"/>
</dbReference>
<dbReference type="Pfam" id="PF08459">
    <property type="entry name" value="UvrC_RNaseH_dom"/>
    <property type="match status" value="1"/>
</dbReference>
<dbReference type="PROSITE" id="PS50165">
    <property type="entry name" value="UVRC"/>
    <property type="match status" value="1"/>
</dbReference>
<dbReference type="PANTHER" id="PTHR30562:SF1">
    <property type="entry name" value="UVRABC SYSTEM PROTEIN C"/>
    <property type="match status" value="1"/>
</dbReference>
<comment type="caution">
    <text evidence="9">The sequence shown here is derived from an EMBL/GenBank/DDBJ whole genome shotgun (WGS) entry which is preliminary data.</text>
</comment>
<keyword evidence="5 6" id="KW-0234">DNA repair</keyword>
<dbReference type="PROSITE" id="PS50164">
    <property type="entry name" value="GIY_YIG"/>
    <property type="match status" value="1"/>
</dbReference>
<proteinExistence type="inferred from homology"/>
<dbReference type="GO" id="GO:0006289">
    <property type="term" value="P:nucleotide-excision repair"/>
    <property type="evidence" value="ECO:0007669"/>
    <property type="project" value="UniProtKB-UniRule"/>
</dbReference>
<dbReference type="GO" id="GO:0009380">
    <property type="term" value="C:excinuclease repair complex"/>
    <property type="evidence" value="ECO:0007669"/>
    <property type="project" value="InterPro"/>
</dbReference>
<accession>A0A9D0ZQY8</accession>
<keyword evidence="2 6" id="KW-0227">DNA damage</keyword>
<dbReference type="Pfam" id="PF01541">
    <property type="entry name" value="GIY-YIG"/>
    <property type="match status" value="1"/>
</dbReference>
<dbReference type="CDD" id="cd10434">
    <property type="entry name" value="GIY-YIG_UvrC_Cho"/>
    <property type="match status" value="1"/>
</dbReference>
<dbReference type="Pfam" id="PF22920">
    <property type="entry name" value="UvrC_RNaseH"/>
    <property type="match status" value="1"/>
</dbReference>
<dbReference type="SUPFAM" id="SSF82771">
    <property type="entry name" value="GIY-YIG endonuclease"/>
    <property type="match status" value="1"/>
</dbReference>
<dbReference type="InterPro" id="IPR035901">
    <property type="entry name" value="GIY-YIG_endonuc_sf"/>
</dbReference>
<evidence type="ECO:0000313" key="10">
    <source>
        <dbReference type="Proteomes" id="UP000886786"/>
    </source>
</evidence>
<dbReference type="InterPro" id="IPR036876">
    <property type="entry name" value="UVR_dom_sf"/>
</dbReference>
<comment type="subunit">
    <text evidence="6">Interacts with UvrB in an incision complex.</text>
</comment>
<dbReference type="Gene3D" id="3.30.420.340">
    <property type="entry name" value="UvrC, RNAse H endonuclease domain"/>
    <property type="match status" value="1"/>
</dbReference>
<dbReference type="InterPro" id="IPR001162">
    <property type="entry name" value="UvrC_RNase_H_dom"/>
</dbReference>
<evidence type="ECO:0000256" key="2">
    <source>
        <dbReference type="ARBA" id="ARBA00022763"/>
    </source>
</evidence>
<name>A0A9D0ZQY8_9FIRM</name>
<dbReference type="InterPro" id="IPR004791">
    <property type="entry name" value="UvrC"/>
</dbReference>
<comment type="subcellular location">
    <subcellularLocation>
        <location evidence="6">Cytoplasm</location>
    </subcellularLocation>
</comment>
<reference evidence="9" key="1">
    <citation type="submission" date="2020-10" db="EMBL/GenBank/DDBJ databases">
        <authorList>
            <person name="Gilroy R."/>
        </authorList>
    </citation>
    <scope>NUCLEOTIDE SEQUENCE</scope>
    <source>
        <strain evidence="9">CHK147-3167</strain>
    </source>
</reference>
<dbReference type="Proteomes" id="UP000886786">
    <property type="component" value="Unassembled WGS sequence"/>
</dbReference>
<dbReference type="Gene3D" id="3.40.1440.10">
    <property type="entry name" value="GIY-YIG endonuclease"/>
    <property type="match status" value="1"/>
</dbReference>
<dbReference type="EMBL" id="DVFV01000081">
    <property type="protein sequence ID" value="HIQ90846.1"/>
    <property type="molecule type" value="Genomic_DNA"/>
</dbReference>
<protein>
    <recommendedName>
        <fullName evidence="6">UvrABC system protein C</fullName>
        <shortName evidence="6">Protein UvrC</shortName>
    </recommendedName>
    <alternativeName>
        <fullName evidence="6">Excinuclease ABC subunit C</fullName>
    </alternativeName>
</protein>
<evidence type="ECO:0000256" key="1">
    <source>
        <dbReference type="ARBA" id="ARBA00022490"/>
    </source>
</evidence>
<dbReference type="NCBIfam" id="TIGR00194">
    <property type="entry name" value="uvrC"/>
    <property type="match status" value="1"/>
</dbReference>
<dbReference type="GO" id="GO:0003677">
    <property type="term" value="F:DNA binding"/>
    <property type="evidence" value="ECO:0007669"/>
    <property type="project" value="UniProtKB-UniRule"/>
</dbReference>
<evidence type="ECO:0000259" key="7">
    <source>
        <dbReference type="PROSITE" id="PS50164"/>
    </source>
</evidence>
<keyword evidence="6" id="KW-0742">SOS response</keyword>
<dbReference type="SUPFAM" id="SSF46600">
    <property type="entry name" value="C-terminal UvrC-binding domain of UvrB"/>
    <property type="match status" value="1"/>
</dbReference>
<dbReference type="InterPro" id="IPR000305">
    <property type="entry name" value="GIY-YIG_endonuc"/>
</dbReference>
<organism evidence="9 10">
    <name type="scientific">Candidatus Coprosoma intestinipullorum</name>
    <dbReference type="NCBI Taxonomy" id="2840752"/>
    <lineage>
        <taxon>Bacteria</taxon>
        <taxon>Bacillati</taxon>
        <taxon>Bacillota</taxon>
        <taxon>Bacillota incertae sedis</taxon>
        <taxon>Candidatus Coprosoma</taxon>
    </lineage>
</organism>
<evidence type="ECO:0000256" key="5">
    <source>
        <dbReference type="ARBA" id="ARBA00023204"/>
    </source>
</evidence>
<dbReference type="SUPFAM" id="SSF47781">
    <property type="entry name" value="RuvA domain 2-like"/>
    <property type="match status" value="1"/>
</dbReference>
<sequence length="589" mass="68436">MILEKLKLVPHKPGCYLMKNKDGVIIYVGKAKDLRNRLNSYFHSSHTGKVAKMVSEIADFDYIVVSSETESLILEMNLIKKNDPKYNVLLRDDKSYPYIELTNDKVPRLIVVRNAHLRRKKGGARLFGPYPNAYAAKKTVNLLNQIYPLPKCKTFPKKTCLYYHIGQCLGYCVKDVPKEKIEAMEKDIIKFLRGDASLVTDRLKREIQIESDNLRYEKALELKEMLDYINAIMVKQKVEINETSDTDIFGYYTDGNYLSVFAFFVRGGKIASHHHQIIALIDSEEELTRYIAKFYQRAILPKELLVPDIVDANLLSDYFKISVRIPEKGVKKKLVDMASDNAKKQLEDKIELLNREDEMTSKANDELREVLGLEKLDRIELFDNAHLFGTYNVSGMVVFMDGRPAKNEYRKYKISFDKNDDYGTMREVVYRRYFRVLKDNLVRPDLIIVDGGLGQMHVAKEVLDSLNMNIPLVGLKKDDKHSTNALLTFEREIPIEKRSNLFHYLERMQDEVHNFTISYHKQIRSKGLYASVLDNIEGIGQKRKQELLKKFKTMENLRKQPLSELEKILPEKVALDLKRVLDDLNKEKK</sequence>